<evidence type="ECO:0000256" key="1">
    <source>
        <dbReference type="ARBA" id="ARBA00023125"/>
    </source>
</evidence>
<evidence type="ECO:0000259" key="2">
    <source>
        <dbReference type="PROSITE" id="PS50943"/>
    </source>
</evidence>
<keyword evidence="4" id="KW-1185">Reference proteome</keyword>
<dbReference type="InterPro" id="IPR010982">
    <property type="entry name" value="Lambda_DNA-bd_dom_sf"/>
</dbReference>
<organism evidence="3 4">
    <name type="scientific">Neobacillus driksii</name>
    <dbReference type="NCBI Taxonomy" id="3035913"/>
    <lineage>
        <taxon>Bacteria</taxon>
        <taxon>Bacillati</taxon>
        <taxon>Bacillota</taxon>
        <taxon>Bacilli</taxon>
        <taxon>Bacillales</taxon>
        <taxon>Bacillaceae</taxon>
        <taxon>Neobacillus</taxon>
    </lineage>
</organism>
<evidence type="ECO:0000313" key="4">
    <source>
        <dbReference type="Proteomes" id="UP001241748"/>
    </source>
</evidence>
<dbReference type="EMBL" id="JAROBZ020000003">
    <property type="protein sequence ID" value="MFB3170406.1"/>
    <property type="molecule type" value="Genomic_DNA"/>
</dbReference>
<name>A0ABV4YZX4_9BACI</name>
<feature type="domain" description="HTH cro/C1-type" evidence="2">
    <location>
        <begin position="12"/>
        <end position="67"/>
    </location>
</feature>
<dbReference type="Proteomes" id="UP001241748">
    <property type="component" value="Unassembled WGS sequence"/>
</dbReference>
<dbReference type="RefSeq" id="WP_306076541.1">
    <property type="nucleotide sequence ID" value="NZ_JAROBZ020000003.1"/>
</dbReference>
<gene>
    <name evidence="3" type="ORF">P5G62_025165</name>
</gene>
<dbReference type="Gene3D" id="1.10.260.40">
    <property type="entry name" value="lambda repressor-like DNA-binding domains"/>
    <property type="match status" value="1"/>
</dbReference>
<protein>
    <submittedName>
        <fullName evidence="3">Helix-turn-helix domain-containing protein</fullName>
    </submittedName>
</protein>
<dbReference type="CDD" id="cd00093">
    <property type="entry name" value="HTH_XRE"/>
    <property type="match status" value="1"/>
</dbReference>
<accession>A0ABV4YZX4</accession>
<dbReference type="PANTHER" id="PTHR46797:SF1">
    <property type="entry name" value="METHYLPHOSPHONATE SYNTHASE"/>
    <property type="match status" value="1"/>
</dbReference>
<dbReference type="SUPFAM" id="SSF47413">
    <property type="entry name" value="lambda repressor-like DNA-binding domains"/>
    <property type="match status" value="1"/>
</dbReference>
<evidence type="ECO:0000313" key="3">
    <source>
        <dbReference type="EMBL" id="MFB3170406.1"/>
    </source>
</evidence>
<keyword evidence="1" id="KW-0238">DNA-binding</keyword>
<reference evidence="3 4" key="1">
    <citation type="submission" date="2024-05" db="EMBL/GenBank/DDBJ databases">
        <authorList>
            <person name="Venkateswaran K."/>
        </authorList>
    </citation>
    <scope>NUCLEOTIDE SEQUENCE [LARGE SCALE GENOMIC DNA]</scope>
    <source>
        <strain evidence="3 4">179-C4-2-HS</strain>
    </source>
</reference>
<dbReference type="InterPro" id="IPR050807">
    <property type="entry name" value="TransReg_Diox_bact_type"/>
</dbReference>
<dbReference type="InterPro" id="IPR001387">
    <property type="entry name" value="Cro/C1-type_HTH"/>
</dbReference>
<sequence length="127" mass="15724">MYYGKHEIGKVIRRLRIEKQLSLEKLAENCGVDSKFITEVEEDLHPDLDMKIFFHIAFSFNMRPSELLNEIEQENKDYYRRLMENERDYSKIFKYRRRRKELAFQKEITHNFKNKHSKQPHKMKKHF</sequence>
<proteinExistence type="predicted"/>
<dbReference type="PROSITE" id="PS50943">
    <property type="entry name" value="HTH_CROC1"/>
    <property type="match status" value="1"/>
</dbReference>
<comment type="caution">
    <text evidence="3">The sequence shown here is derived from an EMBL/GenBank/DDBJ whole genome shotgun (WGS) entry which is preliminary data.</text>
</comment>
<dbReference type="PANTHER" id="PTHR46797">
    <property type="entry name" value="HTH-TYPE TRANSCRIPTIONAL REGULATOR"/>
    <property type="match status" value="1"/>
</dbReference>